<evidence type="ECO:0000313" key="2">
    <source>
        <dbReference type="EMBL" id="MDX8141461.1"/>
    </source>
</evidence>
<dbReference type="EMBL" id="JAXAVU010000002">
    <property type="protein sequence ID" value="MDX8141461.1"/>
    <property type="molecule type" value="Genomic_DNA"/>
</dbReference>
<gene>
    <name evidence="2" type="ORF">SK854_05005</name>
</gene>
<dbReference type="Proteomes" id="UP001285352">
    <property type="component" value="Unassembled WGS sequence"/>
</dbReference>
<evidence type="ECO:0000313" key="3">
    <source>
        <dbReference type="Proteomes" id="UP001285352"/>
    </source>
</evidence>
<reference evidence="2 3" key="2">
    <citation type="submission" date="2023-11" db="EMBL/GenBank/DDBJ databases">
        <authorList>
            <person name="Lara A.C."/>
            <person name="Chronakova A."/>
        </authorList>
    </citation>
    <scope>NUCLEOTIDE SEQUENCE [LARGE SCALE GENOMIC DNA]</scope>
    <source>
        <strain evidence="2 3">BCCO 10_0061</strain>
    </source>
</reference>
<keyword evidence="1" id="KW-0812">Transmembrane</keyword>
<comment type="caution">
    <text evidence="2">The sequence shown here is derived from an EMBL/GenBank/DDBJ whole genome shotgun (WGS) entry which is preliminary data.</text>
</comment>
<organism evidence="2 3">
    <name type="scientific">Lentzea sokolovensis</name>
    <dbReference type="NCBI Taxonomy" id="3095429"/>
    <lineage>
        <taxon>Bacteria</taxon>
        <taxon>Bacillati</taxon>
        <taxon>Actinomycetota</taxon>
        <taxon>Actinomycetes</taxon>
        <taxon>Pseudonocardiales</taxon>
        <taxon>Pseudonocardiaceae</taxon>
        <taxon>Lentzea</taxon>
    </lineage>
</organism>
<reference evidence="2 3" key="1">
    <citation type="submission" date="2023-11" db="EMBL/GenBank/DDBJ databases">
        <title>Lentzea sokolovensis, sp. nov., Lentzea kristufkii, sp. nov., and Lentzea miocenensis, sp. nov., rare actinobacteria from Sokolov Coal Basin, Miocene lacustrine sediment, Czech Republic.</title>
        <authorList>
            <person name="Lara A."/>
            <person name="Kotroba L."/>
            <person name="Nouioui I."/>
            <person name="Neumann-Schaal M."/>
            <person name="Mast Y."/>
            <person name="Chronakova A."/>
        </authorList>
    </citation>
    <scope>NUCLEOTIDE SEQUENCE [LARGE SCALE GENOMIC DNA]</scope>
    <source>
        <strain evidence="2 3">BCCO 10_0061</strain>
    </source>
</reference>
<sequence length="67" mass="7249">MPIESFSPALRTVAFATPHGWANDAFSALTRRGGDLLTVLPHLGVRLGFAVALFALGTWRLRRAVTT</sequence>
<evidence type="ECO:0000256" key="1">
    <source>
        <dbReference type="SAM" id="Phobius"/>
    </source>
</evidence>
<dbReference type="RefSeq" id="WP_319973786.1">
    <property type="nucleotide sequence ID" value="NZ_JAXAVU010000002.1"/>
</dbReference>
<proteinExistence type="predicted"/>
<keyword evidence="1" id="KW-1133">Transmembrane helix</keyword>
<feature type="transmembrane region" description="Helical" evidence="1">
    <location>
        <begin position="43"/>
        <end position="61"/>
    </location>
</feature>
<name>A0ABU4UPP0_9PSEU</name>
<accession>A0ABU4UPP0</accession>
<keyword evidence="3" id="KW-1185">Reference proteome</keyword>
<protein>
    <submittedName>
        <fullName evidence="2">ABC transporter permease</fullName>
    </submittedName>
</protein>
<keyword evidence="1" id="KW-0472">Membrane</keyword>